<evidence type="ECO:0000256" key="1">
    <source>
        <dbReference type="ARBA" id="ARBA00008668"/>
    </source>
</evidence>
<dbReference type="Gene3D" id="3.40.50.1110">
    <property type="entry name" value="SGNH hydrolase"/>
    <property type="match status" value="1"/>
</dbReference>
<reference evidence="4" key="1">
    <citation type="submission" date="2021-03" db="EMBL/GenBank/DDBJ databases">
        <title>Isolation of Bacillus subtilis from fermented food sample.</title>
        <authorList>
            <person name="Lakshmanan V."/>
            <person name="Athira K."/>
            <person name="Rajagopal K."/>
        </authorList>
    </citation>
    <scope>NUCLEOTIDE SEQUENCE</scope>
    <source>
        <strain evidence="4">S1</strain>
    </source>
</reference>
<proteinExistence type="inferred from homology"/>
<comment type="caution">
    <text evidence="4">The sequence shown here is derived from an EMBL/GenBank/DDBJ whole genome shotgun (WGS) entry which is preliminary data.</text>
</comment>
<evidence type="ECO:0000313" key="5">
    <source>
        <dbReference type="Proteomes" id="UP000665181"/>
    </source>
</evidence>
<gene>
    <name evidence="4" type="primary">rhgT</name>
    <name evidence="4" type="ORF">J5227_15765</name>
</gene>
<dbReference type="PANTHER" id="PTHR43695:SF1">
    <property type="entry name" value="RHAMNOGALACTURONAN ACETYLESTERASE"/>
    <property type="match status" value="1"/>
</dbReference>
<keyword evidence="2 4" id="KW-0378">Hydrolase</keyword>
<dbReference type="AlphaFoldDB" id="A0A8I1WGG1"/>
<dbReference type="PANTHER" id="PTHR43695">
    <property type="entry name" value="PUTATIVE (AFU_ORTHOLOGUE AFUA_2G17250)-RELATED"/>
    <property type="match status" value="1"/>
</dbReference>
<dbReference type="InterPro" id="IPR013830">
    <property type="entry name" value="SGNH_hydro"/>
</dbReference>
<sequence>MMKKPIQVFLAGDSTVSDCPPHEAPMAGWGQVFGQLFSEEVVVHNHAKGGASTNSFVEEGRLQAIAERITQGDYLLIQFGHNDQKPRGTKPYSTFQQFLTLFADTAREKGAHPVFVTSVQRRRFDENGRIEHSLGEYPDAMKALAKELDVPVIDLLAKTKVLYEAYGPEESKRLFVWFQPNEHPNYPDGIEDNTHFSEEGAMEVAKLVAEGLEEIGLPLKDHLVRREGKEHV</sequence>
<organism evidence="4 5">
    <name type="scientific">Bacillus subtilis</name>
    <dbReference type="NCBI Taxonomy" id="1423"/>
    <lineage>
        <taxon>Bacteria</taxon>
        <taxon>Bacillati</taxon>
        <taxon>Bacillota</taxon>
        <taxon>Bacilli</taxon>
        <taxon>Bacillales</taxon>
        <taxon>Bacillaceae</taxon>
        <taxon>Bacillus</taxon>
    </lineage>
</organism>
<feature type="domain" description="SGNH hydrolase-type esterase" evidence="3">
    <location>
        <begin position="12"/>
        <end position="200"/>
    </location>
</feature>
<evidence type="ECO:0000256" key="2">
    <source>
        <dbReference type="ARBA" id="ARBA00022801"/>
    </source>
</evidence>
<dbReference type="EMBL" id="JAGFPW010000015">
    <property type="protein sequence ID" value="MBO3795726.1"/>
    <property type="molecule type" value="Genomic_DNA"/>
</dbReference>
<dbReference type="CDD" id="cd01821">
    <property type="entry name" value="Rhamnogalacturan_acetylesterase_like"/>
    <property type="match status" value="1"/>
</dbReference>
<evidence type="ECO:0000259" key="3">
    <source>
        <dbReference type="Pfam" id="PF13472"/>
    </source>
</evidence>
<dbReference type="SUPFAM" id="SSF52266">
    <property type="entry name" value="SGNH hydrolase"/>
    <property type="match status" value="1"/>
</dbReference>
<dbReference type="RefSeq" id="WP_208556571.1">
    <property type="nucleotide sequence ID" value="NZ_JAGFPW010000015.1"/>
</dbReference>
<evidence type="ECO:0000313" key="4">
    <source>
        <dbReference type="EMBL" id="MBO3795726.1"/>
    </source>
</evidence>
<protein>
    <submittedName>
        <fullName evidence="4">Rhamnogalacturonan acetylesterase</fullName>
        <ecNumber evidence="4">3.1.1.-</ecNumber>
    </submittedName>
</protein>
<dbReference type="Proteomes" id="UP000665181">
    <property type="component" value="Unassembled WGS sequence"/>
</dbReference>
<dbReference type="EC" id="3.1.1.-" evidence="4"/>
<dbReference type="InterPro" id="IPR036514">
    <property type="entry name" value="SGNH_hydro_sf"/>
</dbReference>
<accession>A0A8I1WGG1</accession>
<name>A0A8I1WGG1_BACIU</name>
<comment type="similarity">
    <text evidence="1">Belongs to the 'GDSL' lipolytic enzyme family.</text>
</comment>
<dbReference type="GO" id="GO:0016787">
    <property type="term" value="F:hydrolase activity"/>
    <property type="evidence" value="ECO:0007669"/>
    <property type="project" value="UniProtKB-KW"/>
</dbReference>
<dbReference type="Pfam" id="PF13472">
    <property type="entry name" value="Lipase_GDSL_2"/>
    <property type="match status" value="1"/>
</dbReference>
<dbReference type="InterPro" id="IPR037459">
    <property type="entry name" value="RhgT-like"/>
</dbReference>